<dbReference type="InterPro" id="IPR036662">
    <property type="entry name" value="PTS_EIIA_man-typ_sf"/>
</dbReference>
<dbReference type="Gene3D" id="3.40.50.510">
    <property type="entry name" value="Phosphotransferase system, mannose-type IIA component"/>
    <property type="match status" value="1"/>
</dbReference>
<feature type="domain" description="PTS EIIA type-4" evidence="2">
    <location>
        <begin position="2"/>
        <end position="132"/>
    </location>
</feature>
<dbReference type="GO" id="GO:0016740">
    <property type="term" value="F:transferase activity"/>
    <property type="evidence" value="ECO:0007669"/>
    <property type="project" value="UniProtKB-KW"/>
</dbReference>
<dbReference type="PANTHER" id="PTHR33799:SF1">
    <property type="entry name" value="PTS SYSTEM MANNOSE-SPECIFIC EIIAB COMPONENT-RELATED"/>
    <property type="match status" value="1"/>
</dbReference>
<dbReference type="EMBL" id="LDJH01000016">
    <property type="protein sequence ID" value="KRG57222.1"/>
    <property type="molecule type" value="Genomic_DNA"/>
</dbReference>
<dbReference type="OrthoDB" id="7065728at2"/>
<reference evidence="3 5" key="1">
    <citation type="submission" date="2015-05" db="EMBL/GenBank/DDBJ databases">
        <title>Genome sequencing and analysis of members of genus Stenotrophomonas.</title>
        <authorList>
            <person name="Patil P.P."/>
            <person name="Midha S."/>
            <person name="Patil P.B."/>
        </authorList>
    </citation>
    <scope>NUCLEOTIDE SEQUENCE [LARGE SCALE GENOMIC DNA]</scope>
    <source>
        <strain evidence="3 5">DSM 17805</strain>
    </source>
</reference>
<dbReference type="GO" id="GO:0016020">
    <property type="term" value="C:membrane"/>
    <property type="evidence" value="ECO:0007669"/>
    <property type="project" value="InterPro"/>
</dbReference>
<reference evidence="4 6" key="2">
    <citation type="submission" date="2020-08" db="EMBL/GenBank/DDBJ databases">
        <title>Stenotrophomonas sp. W1S232.</title>
        <authorList>
            <person name="Deng Y."/>
        </authorList>
    </citation>
    <scope>NUCLEOTIDE SEQUENCE [LARGE SCALE GENOMIC DNA]</scope>
    <source>
        <strain evidence="4 6">W1S232</strain>
    </source>
</reference>
<keyword evidence="1" id="KW-0808">Transferase</keyword>
<keyword evidence="5" id="KW-1185">Reference proteome</keyword>
<dbReference type="SUPFAM" id="SSF53062">
    <property type="entry name" value="PTS system fructose IIA component-like"/>
    <property type="match status" value="1"/>
</dbReference>
<dbReference type="Proteomes" id="UP000051254">
    <property type="component" value="Unassembled WGS sequence"/>
</dbReference>
<dbReference type="AlphaFoldDB" id="A0A0R0BJK1"/>
<organism evidence="3 5">
    <name type="scientific">Stenotrophomonas koreensis</name>
    <dbReference type="NCBI Taxonomy" id="266128"/>
    <lineage>
        <taxon>Bacteria</taxon>
        <taxon>Pseudomonadati</taxon>
        <taxon>Pseudomonadota</taxon>
        <taxon>Gammaproteobacteria</taxon>
        <taxon>Lysobacterales</taxon>
        <taxon>Lysobacteraceae</taxon>
        <taxon>Stenotrophomonas</taxon>
    </lineage>
</organism>
<gene>
    <name evidence="3" type="ORF">ABB25_10015</name>
    <name evidence="4" type="ORF">H4O09_08535</name>
</gene>
<evidence type="ECO:0000313" key="5">
    <source>
        <dbReference type="Proteomes" id="UP000051254"/>
    </source>
</evidence>
<evidence type="ECO:0000313" key="3">
    <source>
        <dbReference type="EMBL" id="KRG57222.1"/>
    </source>
</evidence>
<dbReference type="Pfam" id="PF03610">
    <property type="entry name" value="EIIA-man"/>
    <property type="match status" value="1"/>
</dbReference>
<dbReference type="RefSeq" id="WP_057666371.1">
    <property type="nucleotide sequence ID" value="NZ_JACIUV010000003.1"/>
</dbReference>
<protein>
    <submittedName>
        <fullName evidence="4">PTS fructose IIA subunit family protein</fullName>
    </submittedName>
</protein>
<dbReference type="STRING" id="266128.ABB25_10015"/>
<comment type="caution">
    <text evidence="3">The sequence shown here is derived from an EMBL/GenBank/DDBJ whole genome shotgun (WGS) entry which is preliminary data.</text>
</comment>
<accession>A0A0R0BJK1</accession>
<evidence type="ECO:0000256" key="1">
    <source>
        <dbReference type="ARBA" id="ARBA00022679"/>
    </source>
</evidence>
<proteinExistence type="predicted"/>
<evidence type="ECO:0000313" key="4">
    <source>
        <dbReference type="EMBL" id="MBB1117095.1"/>
    </source>
</evidence>
<dbReference type="InterPro" id="IPR051471">
    <property type="entry name" value="Bacterial_PTS_sugar_comp"/>
</dbReference>
<dbReference type="InterPro" id="IPR004701">
    <property type="entry name" value="PTS_EIIA_man-typ"/>
</dbReference>
<dbReference type="EMBL" id="JACIUV010000003">
    <property type="protein sequence ID" value="MBB1117095.1"/>
    <property type="molecule type" value="Genomic_DNA"/>
</dbReference>
<evidence type="ECO:0000313" key="6">
    <source>
        <dbReference type="Proteomes" id="UP000550609"/>
    </source>
</evidence>
<dbReference type="PANTHER" id="PTHR33799">
    <property type="entry name" value="PTS PERMEASE-RELATED-RELATED"/>
    <property type="match status" value="1"/>
</dbReference>
<accession>A0A7W3YV24</accession>
<dbReference type="PATRIC" id="fig|266128.3.peg.873"/>
<dbReference type="PROSITE" id="PS51096">
    <property type="entry name" value="PTS_EIIA_TYPE_4"/>
    <property type="match status" value="1"/>
</dbReference>
<dbReference type="GO" id="GO:0009401">
    <property type="term" value="P:phosphoenolpyruvate-dependent sugar phosphotransferase system"/>
    <property type="evidence" value="ECO:0007669"/>
    <property type="project" value="InterPro"/>
</dbReference>
<dbReference type="Proteomes" id="UP000550609">
    <property type="component" value="Unassembled WGS sequence"/>
</dbReference>
<name>A0A0R0BJK1_9GAMM</name>
<evidence type="ECO:0000259" key="2">
    <source>
        <dbReference type="PROSITE" id="PS51096"/>
    </source>
</evidence>
<sequence length="132" mass="14065">MRCGILLVTHPGLGNALLQVVRQLLGPAPLPLHCRCLEVDYHGDPLAALPVALDALDALDSGGGVLLLTDLYGASPSNLACRLQSLHQHCRRVSGLNLPMLMRVMNYPHLALDELTRIAADAPTYGAIVDNA</sequence>